<organism evidence="2 3">
    <name type="scientific">Metabacillus endolithicus</name>
    <dbReference type="NCBI Taxonomy" id="1535204"/>
    <lineage>
        <taxon>Bacteria</taxon>
        <taxon>Bacillati</taxon>
        <taxon>Bacillota</taxon>
        <taxon>Bacilli</taxon>
        <taxon>Bacillales</taxon>
        <taxon>Bacillaceae</taxon>
        <taxon>Metabacillus</taxon>
    </lineage>
</organism>
<reference evidence="3" key="1">
    <citation type="journal article" date="2019" name="Int. J. Syst. Evol. Microbiol.">
        <title>The Global Catalogue of Microorganisms (GCM) 10K type strain sequencing project: providing services to taxonomists for standard genome sequencing and annotation.</title>
        <authorList>
            <consortium name="The Broad Institute Genomics Platform"/>
            <consortium name="The Broad Institute Genome Sequencing Center for Infectious Disease"/>
            <person name="Wu L."/>
            <person name="Ma J."/>
        </authorList>
    </citation>
    <scope>NUCLEOTIDE SEQUENCE [LARGE SCALE GENOMIC DNA]</scope>
    <source>
        <strain evidence="3">CGMCC 1.15474</strain>
    </source>
</reference>
<accession>A0ABW5BUS7</accession>
<dbReference type="Pfam" id="PF01522">
    <property type="entry name" value="Polysacc_deac_1"/>
    <property type="match status" value="1"/>
</dbReference>
<dbReference type="Gene3D" id="3.20.20.370">
    <property type="entry name" value="Glycoside hydrolase/deacetylase"/>
    <property type="match status" value="1"/>
</dbReference>
<gene>
    <name evidence="2" type="ORF">ACFSKK_02555</name>
</gene>
<dbReference type="InterPro" id="IPR050248">
    <property type="entry name" value="Polysacc_deacetylase_ArnD"/>
</dbReference>
<evidence type="ECO:0000259" key="1">
    <source>
        <dbReference type="PROSITE" id="PS51677"/>
    </source>
</evidence>
<dbReference type="SUPFAM" id="SSF88713">
    <property type="entry name" value="Glycoside hydrolase/deacetylase"/>
    <property type="match status" value="1"/>
</dbReference>
<dbReference type="RefSeq" id="WP_379049911.1">
    <property type="nucleotide sequence ID" value="NZ_JBHUIK010000001.1"/>
</dbReference>
<dbReference type="PROSITE" id="PS51677">
    <property type="entry name" value="NODB"/>
    <property type="match status" value="1"/>
</dbReference>
<protein>
    <submittedName>
        <fullName evidence="2">Polysaccharide deacetylase family protein</fullName>
    </submittedName>
</protein>
<evidence type="ECO:0000313" key="2">
    <source>
        <dbReference type="EMBL" id="MFD2212590.1"/>
    </source>
</evidence>
<keyword evidence="3" id="KW-1185">Reference proteome</keyword>
<dbReference type="InterPro" id="IPR011330">
    <property type="entry name" value="Glyco_hydro/deAcase_b/a-brl"/>
</dbReference>
<dbReference type="PANTHER" id="PTHR10587">
    <property type="entry name" value="GLYCOSYL TRANSFERASE-RELATED"/>
    <property type="match status" value="1"/>
</dbReference>
<proteinExistence type="predicted"/>
<dbReference type="Proteomes" id="UP001597318">
    <property type="component" value="Unassembled WGS sequence"/>
</dbReference>
<comment type="caution">
    <text evidence="2">The sequence shown here is derived from an EMBL/GenBank/DDBJ whole genome shotgun (WGS) entry which is preliminary data.</text>
</comment>
<dbReference type="EMBL" id="JBHUIK010000001">
    <property type="protein sequence ID" value="MFD2212590.1"/>
    <property type="molecule type" value="Genomic_DNA"/>
</dbReference>
<sequence length="233" mass="26706">MRRKIFIISAFILIIVLLLTGTYKLMNLRNYQVFGDLTDRVQTDKKVVALTFDDGPTDNVDKILPLLDQYNAKATFFLIGSELENNMDFGQKLVEAGHDIGNHTYSHERMIFKKMSFIKKEITRTNELIRQIGYKGEIDFRPPNGKKLIGLPYYLKEESIETIMWDLEPDTYYTSSADKISYVKNNVKPGSILLLHPMYDEIELQTLEGILKALSEAGYSFTTVNELQSLNGS</sequence>
<dbReference type="InterPro" id="IPR002509">
    <property type="entry name" value="NODB_dom"/>
</dbReference>
<name>A0ABW5BUS7_9BACI</name>
<evidence type="ECO:0000313" key="3">
    <source>
        <dbReference type="Proteomes" id="UP001597318"/>
    </source>
</evidence>
<feature type="domain" description="NodB homology" evidence="1">
    <location>
        <begin position="46"/>
        <end position="222"/>
    </location>
</feature>
<dbReference type="PANTHER" id="PTHR10587:SF125">
    <property type="entry name" value="POLYSACCHARIDE DEACETYLASE YHEN-RELATED"/>
    <property type="match status" value="1"/>
</dbReference>